<dbReference type="PANTHER" id="PTHR45339:SF5">
    <property type="entry name" value="HISTIDINE KINASE"/>
    <property type="match status" value="1"/>
</dbReference>
<evidence type="ECO:0000256" key="2">
    <source>
        <dbReference type="ARBA" id="ARBA00012438"/>
    </source>
</evidence>
<dbReference type="InterPro" id="IPR011006">
    <property type="entry name" value="CheY-like_superfamily"/>
</dbReference>
<dbReference type="Pfam" id="PF00512">
    <property type="entry name" value="HisKA"/>
    <property type="match status" value="1"/>
</dbReference>
<dbReference type="eggNOG" id="COG5002">
    <property type="taxonomic scope" value="Bacteria"/>
</dbReference>
<keyword evidence="7" id="KW-0067">ATP-binding</keyword>
<evidence type="ECO:0000256" key="3">
    <source>
        <dbReference type="ARBA" id="ARBA00022553"/>
    </source>
</evidence>
<feature type="compositionally biased region" description="Low complexity" evidence="11">
    <location>
        <begin position="910"/>
        <end position="923"/>
    </location>
</feature>
<evidence type="ECO:0000256" key="8">
    <source>
        <dbReference type="ARBA" id="ARBA00023012"/>
    </source>
</evidence>
<evidence type="ECO:0000313" key="17">
    <source>
        <dbReference type="EMBL" id="EGK71611.1"/>
    </source>
</evidence>
<dbReference type="AlphaFoldDB" id="F5RCW0"/>
<dbReference type="GO" id="GO:0006355">
    <property type="term" value="P:regulation of DNA-templated transcription"/>
    <property type="evidence" value="ECO:0007669"/>
    <property type="project" value="InterPro"/>
</dbReference>
<feature type="domain" description="Response regulatory" evidence="14">
    <location>
        <begin position="777"/>
        <end position="893"/>
    </location>
</feature>
<keyword evidence="3 10" id="KW-0597">Phosphoprotein</keyword>
<dbReference type="InterPro" id="IPR004358">
    <property type="entry name" value="Sig_transdc_His_kin-like_C"/>
</dbReference>
<evidence type="ECO:0000256" key="1">
    <source>
        <dbReference type="ARBA" id="ARBA00000085"/>
    </source>
</evidence>
<dbReference type="CDD" id="cd00082">
    <property type="entry name" value="HisKA"/>
    <property type="match status" value="1"/>
</dbReference>
<dbReference type="InterPro" id="IPR036890">
    <property type="entry name" value="HATPase_C_sf"/>
</dbReference>
<name>F5RCW0_METUF</name>
<feature type="domain" description="Histidine kinase" evidence="13">
    <location>
        <begin position="399"/>
        <end position="619"/>
    </location>
</feature>
<evidence type="ECO:0000259" key="13">
    <source>
        <dbReference type="PROSITE" id="PS50109"/>
    </source>
</evidence>
<sequence length="1042" mass="111923">MQLPFPRPRRLLHRITLLFALVFGVGAAGNALYTAQEQAEETLQLLERVSLAETRSIATGLMSDVAHDSDAVLSLRARLPENIELQAAALIDPDGRILSALEHDASGRWLTARRLPSDLPPAALIGRARAGSTGPDGRRIIVSWVPITGGDRITWLRTEHDTPETREVHAHILEDSLLHGLIALLLGVALLYGLLRRPLAALNECTDFAERLDHSMGDTLPATTSAHETDRLAQALNWASLSLYNQRSALEESEARTGAILGAALDAVITFDSFGNVIEYNPAAERMLGWTQAEAMQHPVIELLVHADERQPGEHDLLQWLGRRYDAVIGHHLDLQVSTRSGRRFPAQIAITSTHMKGRALFTAFLSDIGERKAAEEQMMAARDAAEAANRAKSDFLANMSHEIRTPMNAIMGMTELALDTDLSAEQREYLSLVKQSSEALLTLIDEILDFSKIEAGRLDFEHIPFSLRDVVGAIVRTLAPKPGKPVQLGCRIDPSVADGVIGDPTRIRQVLTNLIGNALKFTERGNVDVTVTLEHSDEDTQQLRFAVRDTGIGIPEDKQGLIFEAFSQADSSTTRKFGGTGLGLAICTRLVRRMGGTLGVTSRLGHGATFHFSVPLTRARGGALTTMSPSTLEGLPLLVIEPDSTSRQQIAAQLAQWQVNARLCADLDEGIGAIVSAEAEAQCFRALLVAEDLAARDGWALVHTLAGQSAAELPIILLHDGAAPTVGLPPSINGVVARPVQTAPLLDALITATGAGSARCASGASALSPSEHRPLTLLLAEDNPVNQTLAVRLLERLGHRVDVVDNGLSAVSKAAEQRYDAILMDLQMPQMGGFEATRHIRAQDGERHTPIIAMTAHAMAGDREKCFAAGMDAYVSKPVQVAALIRALEEALKPSPAPQAGSAAEADRPALPAESRAAAPAPDNRPLFDRNFTLGNLGGDETLMRDIIVLFLRDYRGMLAQLRTAAAGSREALAEQAHAVKGTVRNFGASHAAGLAGRLERTGDRAPDEATVAALLDQLDAALESLADELRSEMKANRVAA</sequence>
<dbReference type="Pfam" id="PF00072">
    <property type="entry name" value="Response_reg"/>
    <property type="match status" value="1"/>
</dbReference>
<dbReference type="GO" id="GO:0000155">
    <property type="term" value="F:phosphorelay sensor kinase activity"/>
    <property type="evidence" value="ECO:0007669"/>
    <property type="project" value="InterPro"/>
</dbReference>
<dbReference type="Pfam" id="PF00989">
    <property type="entry name" value="PAS"/>
    <property type="match status" value="1"/>
</dbReference>
<evidence type="ECO:0000256" key="5">
    <source>
        <dbReference type="ARBA" id="ARBA00022741"/>
    </source>
</evidence>
<dbReference type="STRING" id="1000565.METUNv1_02115"/>
<dbReference type="InterPro" id="IPR036097">
    <property type="entry name" value="HisK_dim/P_sf"/>
</dbReference>
<dbReference type="Gene3D" id="1.10.287.130">
    <property type="match status" value="1"/>
</dbReference>
<dbReference type="GO" id="GO:0005524">
    <property type="term" value="F:ATP binding"/>
    <property type="evidence" value="ECO:0007669"/>
    <property type="project" value="UniProtKB-KW"/>
</dbReference>
<dbReference type="EMBL" id="AFHG01000049">
    <property type="protein sequence ID" value="EGK71611.1"/>
    <property type="molecule type" value="Genomic_DNA"/>
</dbReference>
<dbReference type="SMART" id="SM00387">
    <property type="entry name" value="HATPase_c"/>
    <property type="match status" value="1"/>
</dbReference>
<dbReference type="PANTHER" id="PTHR45339">
    <property type="entry name" value="HYBRID SIGNAL TRANSDUCTION HISTIDINE KINASE J"/>
    <property type="match status" value="1"/>
</dbReference>
<dbReference type="SMART" id="SM00388">
    <property type="entry name" value="HisKA"/>
    <property type="match status" value="1"/>
</dbReference>
<feature type="transmembrane region" description="Helical" evidence="12">
    <location>
        <begin position="177"/>
        <end position="195"/>
    </location>
</feature>
<dbReference type="SMART" id="SM00448">
    <property type="entry name" value="REC"/>
    <property type="match status" value="1"/>
</dbReference>
<evidence type="ECO:0000259" key="14">
    <source>
        <dbReference type="PROSITE" id="PS50110"/>
    </source>
</evidence>
<evidence type="ECO:0000256" key="4">
    <source>
        <dbReference type="ARBA" id="ARBA00022679"/>
    </source>
</evidence>
<dbReference type="SUPFAM" id="SSF47226">
    <property type="entry name" value="Histidine-containing phosphotransfer domain, HPT domain"/>
    <property type="match status" value="1"/>
</dbReference>
<dbReference type="InterPro" id="IPR000014">
    <property type="entry name" value="PAS"/>
</dbReference>
<evidence type="ECO:0000256" key="12">
    <source>
        <dbReference type="SAM" id="Phobius"/>
    </source>
</evidence>
<evidence type="ECO:0000256" key="6">
    <source>
        <dbReference type="ARBA" id="ARBA00022777"/>
    </source>
</evidence>
<dbReference type="PROSITE" id="PS50109">
    <property type="entry name" value="HIS_KIN"/>
    <property type="match status" value="1"/>
</dbReference>
<organism evidence="17 18">
    <name type="scientific">Methyloversatilis universalis (strain ATCC BAA-1314 / DSM 25237 / JCM 13912 / CCUG 52030 / FAM5)</name>
    <dbReference type="NCBI Taxonomy" id="1000565"/>
    <lineage>
        <taxon>Bacteria</taxon>
        <taxon>Pseudomonadati</taxon>
        <taxon>Pseudomonadota</taxon>
        <taxon>Betaproteobacteria</taxon>
        <taxon>Nitrosomonadales</taxon>
        <taxon>Sterolibacteriaceae</taxon>
        <taxon>Methyloversatilis</taxon>
    </lineage>
</organism>
<dbReference type="Gene3D" id="1.20.120.160">
    <property type="entry name" value="HPT domain"/>
    <property type="match status" value="1"/>
</dbReference>
<reference evidence="17 18" key="1">
    <citation type="journal article" date="2011" name="J. Bacteriol.">
        <title>Genome sequence of Methyloversatilis universalis FAM5T, a methylotrophic representative of the order Rhodocyclales.</title>
        <authorList>
            <person name="Kittichotirat W."/>
            <person name="Good N.M."/>
            <person name="Hall R."/>
            <person name="Bringel F."/>
            <person name="Lajus A."/>
            <person name="Medigue C."/>
            <person name="Smalley N.E."/>
            <person name="Beck D."/>
            <person name="Bumgarner R."/>
            <person name="Vuilleumier S."/>
            <person name="Kalyuzhnaya M.G."/>
        </authorList>
    </citation>
    <scope>NUCLEOTIDE SEQUENCE [LARGE SCALE GENOMIC DNA]</scope>
    <source>
        <strain evidence="18">ATCC BAA-1314 / JCM 13912 / FAM5</strain>
    </source>
</reference>
<dbReference type="InterPro" id="IPR005467">
    <property type="entry name" value="His_kinase_dom"/>
</dbReference>
<dbReference type="SMART" id="SM00091">
    <property type="entry name" value="PAS"/>
    <property type="match status" value="1"/>
</dbReference>
<dbReference type="InterPro" id="IPR001789">
    <property type="entry name" value="Sig_transdc_resp-reg_receiver"/>
</dbReference>
<dbReference type="Gene3D" id="3.40.50.2300">
    <property type="match status" value="1"/>
</dbReference>
<dbReference type="SUPFAM" id="SSF55874">
    <property type="entry name" value="ATPase domain of HSP90 chaperone/DNA topoisomerase II/histidine kinase"/>
    <property type="match status" value="1"/>
</dbReference>
<feature type="modified residue" description="Phosphohistidine" evidence="9">
    <location>
        <position position="979"/>
    </location>
</feature>
<keyword evidence="12" id="KW-1133">Transmembrane helix</keyword>
<feature type="domain" description="HPt" evidence="16">
    <location>
        <begin position="941"/>
        <end position="1034"/>
    </location>
</feature>
<evidence type="ECO:0000256" key="7">
    <source>
        <dbReference type="ARBA" id="ARBA00022840"/>
    </source>
</evidence>
<evidence type="ECO:0000256" key="11">
    <source>
        <dbReference type="SAM" id="MobiDB-lite"/>
    </source>
</evidence>
<dbReference type="InterPro" id="IPR008207">
    <property type="entry name" value="Sig_transdc_His_kin_Hpt_dom"/>
</dbReference>
<dbReference type="CDD" id="cd17546">
    <property type="entry name" value="REC_hyHK_CKI1_RcsC-like"/>
    <property type="match status" value="1"/>
</dbReference>
<dbReference type="InterPro" id="IPR003661">
    <property type="entry name" value="HisK_dim/P_dom"/>
</dbReference>
<dbReference type="InterPro" id="IPR003594">
    <property type="entry name" value="HATPase_dom"/>
</dbReference>
<comment type="catalytic activity">
    <reaction evidence="1">
        <text>ATP + protein L-histidine = ADP + protein N-phospho-L-histidine.</text>
        <dbReference type="EC" id="2.7.13.3"/>
    </reaction>
</comment>
<dbReference type="SMART" id="SM00073">
    <property type="entry name" value="HPT"/>
    <property type="match status" value="1"/>
</dbReference>
<protein>
    <recommendedName>
        <fullName evidence="2">histidine kinase</fullName>
        <ecNumber evidence="2">2.7.13.3</ecNumber>
    </recommendedName>
</protein>
<gene>
    <name evidence="17" type="ORF">METUNv1_02115</name>
</gene>
<evidence type="ECO:0000259" key="15">
    <source>
        <dbReference type="PROSITE" id="PS50112"/>
    </source>
</evidence>
<dbReference type="RefSeq" id="WP_008061447.1">
    <property type="nucleotide sequence ID" value="NZ_AFHG01000049.1"/>
</dbReference>
<dbReference type="PROSITE" id="PS50894">
    <property type="entry name" value="HPT"/>
    <property type="match status" value="1"/>
</dbReference>
<keyword evidence="8" id="KW-0902">Two-component regulatory system</keyword>
<dbReference type="Proteomes" id="UP000005019">
    <property type="component" value="Unassembled WGS sequence"/>
</dbReference>
<dbReference type="FunFam" id="3.30.565.10:FF:000078">
    <property type="entry name" value="Two-component sensor histidine kinase"/>
    <property type="match status" value="1"/>
</dbReference>
<dbReference type="Pfam" id="PF02518">
    <property type="entry name" value="HATPase_c"/>
    <property type="match status" value="1"/>
</dbReference>
<dbReference type="Gene3D" id="3.30.450.20">
    <property type="entry name" value="PAS domain"/>
    <property type="match status" value="1"/>
</dbReference>
<keyword evidence="12" id="KW-0812">Transmembrane</keyword>
<evidence type="ECO:0000256" key="10">
    <source>
        <dbReference type="PROSITE-ProRule" id="PRU00169"/>
    </source>
</evidence>
<proteinExistence type="predicted"/>
<dbReference type="SUPFAM" id="SSF52172">
    <property type="entry name" value="CheY-like"/>
    <property type="match status" value="2"/>
</dbReference>
<evidence type="ECO:0000259" key="16">
    <source>
        <dbReference type="PROSITE" id="PS50894"/>
    </source>
</evidence>
<dbReference type="InterPro" id="IPR036641">
    <property type="entry name" value="HPT_dom_sf"/>
</dbReference>
<dbReference type="Pfam" id="PF01627">
    <property type="entry name" value="Hpt"/>
    <property type="match status" value="1"/>
</dbReference>
<dbReference type="InterPro" id="IPR013767">
    <property type="entry name" value="PAS_fold"/>
</dbReference>
<dbReference type="CDD" id="cd00088">
    <property type="entry name" value="HPT"/>
    <property type="match status" value="1"/>
</dbReference>
<dbReference type="InterPro" id="IPR035965">
    <property type="entry name" value="PAS-like_dom_sf"/>
</dbReference>
<feature type="region of interest" description="Disordered" evidence="11">
    <location>
        <begin position="896"/>
        <end position="926"/>
    </location>
</feature>
<accession>F5RCW0</accession>
<dbReference type="PROSITE" id="PS50112">
    <property type="entry name" value="PAS"/>
    <property type="match status" value="1"/>
</dbReference>
<evidence type="ECO:0000313" key="18">
    <source>
        <dbReference type="Proteomes" id="UP000005019"/>
    </source>
</evidence>
<dbReference type="NCBIfam" id="TIGR00229">
    <property type="entry name" value="sensory_box"/>
    <property type="match status" value="1"/>
</dbReference>
<feature type="domain" description="PAS" evidence="15">
    <location>
        <begin position="253"/>
        <end position="311"/>
    </location>
</feature>
<dbReference type="Gene3D" id="3.30.565.10">
    <property type="entry name" value="Histidine kinase-like ATPase, C-terminal domain"/>
    <property type="match status" value="1"/>
</dbReference>
<dbReference type="OrthoDB" id="8552871at2"/>
<keyword evidence="12" id="KW-0472">Membrane</keyword>
<keyword evidence="5" id="KW-0547">Nucleotide-binding</keyword>
<dbReference type="PRINTS" id="PR00344">
    <property type="entry name" value="BCTRLSENSOR"/>
</dbReference>
<keyword evidence="6 17" id="KW-0418">Kinase</keyword>
<keyword evidence="4" id="KW-0808">Transferase</keyword>
<evidence type="ECO:0000256" key="9">
    <source>
        <dbReference type="PROSITE-ProRule" id="PRU00110"/>
    </source>
</evidence>
<dbReference type="CDD" id="cd16922">
    <property type="entry name" value="HATPase_EvgS-ArcB-TorS-like"/>
    <property type="match status" value="1"/>
</dbReference>
<dbReference type="PROSITE" id="PS50110">
    <property type="entry name" value="RESPONSE_REGULATORY"/>
    <property type="match status" value="1"/>
</dbReference>
<dbReference type="SUPFAM" id="SSF47384">
    <property type="entry name" value="Homodimeric domain of signal transducing histidine kinase"/>
    <property type="match status" value="1"/>
</dbReference>
<feature type="modified residue" description="4-aspartylphosphate" evidence="10">
    <location>
        <position position="826"/>
    </location>
</feature>
<keyword evidence="18" id="KW-1185">Reference proteome</keyword>
<dbReference type="GO" id="GO:0005886">
    <property type="term" value="C:plasma membrane"/>
    <property type="evidence" value="ECO:0007669"/>
    <property type="project" value="UniProtKB-SubCell"/>
</dbReference>
<dbReference type="EC" id="2.7.13.3" evidence="2"/>
<dbReference type="CDD" id="cd00130">
    <property type="entry name" value="PAS"/>
    <property type="match status" value="1"/>
</dbReference>
<comment type="caution">
    <text evidence="17">The sequence shown here is derived from an EMBL/GenBank/DDBJ whole genome shotgun (WGS) entry which is preliminary data.</text>
</comment>
<dbReference type="FunFam" id="1.10.287.130:FF:000002">
    <property type="entry name" value="Two-component osmosensing histidine kinase"/>
    <property type="match status" value="1"/>
</dbReference>
<dbReference type="SUPFAM" id="SSF55785">
    <property type="entry name" value="PYP-like sensor domain (PAS domain)"/>
    <property type="match status" value="1"/>
</dbReference>